<keyword evidence="1" id="KW-0223">Dioxygenase</keyword>
<dbReference type="PANTHER" id="PTHR10138">
    <property type="entry name" value="TRYPTOPHAN 2,3-DIOXYGENASE"/>
    <property type="match status" value="1"/>
</dbReference>
<comment type="caution">
    <text evidence="1">The sequence shown here is derived from an EMBL/GenBank/DDBJ whole genome shotgun (WGS) entry which is preliminary data.</text>
</comment>
<dbReference type="Gene3D" id="1.20.58.480">
    <property type="match status" value="1"/>
</dbReference>
<evidence type="ECO:0000313" key="2">
    <source>
        <dbReference type="Proteomes" id="UP000321424"/>
    </source>
</evidence>
<reference evidence="1 2" key="1">
    <citation type="submission" date="2019-07" db="EMBL/GenBank/DDBJ databases">
        <title>Whole genome shotgun sequence of Nocardia ninae NBRC 108245.</title>
        <authorList>
            <person name="Hosoyama A."/>
            <person name="Uohara A."/>
            <person name="Ohji S."/>
            <person name="Ichikawa N."/>
        </authorList>
    </citation>
    <scope>NUCLEOTIDE SEQUENCE [LARGE SCALE GENOMIC DNA]</scope>
    <source>
        <strain evidence="1 2">NBRC 108245</strain>
    </source>
</reference>
<evidence type="ECO:0000313" key="1">
    <source>
        <dbReference type="EMBL" id="GEM38100.1"/>
    </source>
</evidence>
<dbReference type="GO" id="GO:0004833">
    <property type="term" value="F:L-tryptophan 2,3-dioxygenase activity"/>
    <property type="evidence" value="ECO:0007669"/>
    <property type="project" value="InterPro"/>
</dbReference>
<dbReference type="PANTHER" id="PTHR10138:SF0">
    <property type="entry name" value="TRYPTOPHAN 2,3-DIOXYGENASE"/>
    <property type="match status" value="1"/>
</dbReference>
<keyword evidence="1" id="KW-0560">Oxidoreductase</keyword>
<dbReference type="OrthoDB" id="9776847at2"/>
<dbReference type="EMBL" id="BJXA01000013">
    <property type="protein sequence ID" value="GEM38100.1"/>
    <property type="molecule type" value="Genomic_DNA"/>
</dbReference>
<proteinExistence type="predicted"/>
<dbReference type="SUPFAM" id="SSF140959">
    <property type="entry name" value="Indolic compounds 2,3-dioxygenase-like"/>
    <property type="match status" value="1"/>
</dbReference>
<accession>A0A511MBU8</accession>
<name>A0A511MBU8_9NOCA</name>
<dbReference type="Pfam" id="PF03301">
    <property type="entry name" value="Trp_dioxygenase"/>
    <property type="match status" value="2"/>
</dbReference>
<dbReference type="GO" id="GO:0046872">
    <property type="term" value="F:metal ion binding"/>
    <property type="evidence" value="ECO:0007669"/>
    <property type="project" value="InterPro"/>
</dbReference>
<dbReference type="GO" id="GO:0019441">
    <property type="term" value="P:L-tryptophan catabolic process to kynurenine"/>
    <property type="evidence" value="ECO:0007669"/>
    <property type="project" value="InterPro"/>
</dbReference>
<sequence>MTSAPEYLAPEYVTYAHMDELHELQRPRSAARGELNFILISHVKELLFRAVIDDLDTARRALERDDVPDACLALSRSVRTQRVLVACWESMNGMSVDEFVAFRHVLNDASGTQSFAYRALEFLMGNRPENQVAAAFRDGHPMLRAELGKPSLYDTVLQHLARQGFSVPAECLAKPSAEQHESNPLVEDVWLDIYRQPDRYPDAHRLAESLLEVAYQFSHWRATHLLVVERMLGGKSGTAGTDGAPWLRAINEHRFFPELWTFRTRL</sequence>
<keyword evidence="2" id="KW-1185">Reference proteome</keyword>
<dbReference type="GO" id="GO:0020037">
    <property type="term" value="F:heme binding"/>
    <property type="evidence" value="ECO:0007669"/>
    <property type="project" value="InterPro"/>
</dbReference>
<gene>
    <name evidence="1" type="primary">kynA</name>
    <name evidence="1" type="ORF">NN4_26190</name>
</gene>
<dbReference type="Proteomes" id="UP000321424">
    <property type="component" value="Unassembled WGS sequence"/>
</dbReference>
<organism evidence="1 2">
    <name type="scientific">Nocardia ninae NBRC 108245</name>
    <dbReference type="NCBI Taxonomy" id="1210091"/>
    <lineage>
        <taxon>Bacteria</taxon>
        <taxon>Bacillati</taxon>
        <taxon>Actinomycetota</taxon>
        <taxon>Actinomycetes</taxon>
        <taxon>Mycobacteriales</taxon>
        <taxon>Nocardiaceae</taxon>
        <taxon>Nocardia</taxon>
    </lineage>
</organism>
<protein>
    <submittedName>
        <fullName evidence="1">Tryptophan 2,3-dioxygenase</fullName>
    </submittedName>
</protein>
<dbReference type="AlphaFoldDB" id="A0A511MBU8"/>
<dbReference type="GO" id="GO:0019442">
    <property type="term" value="P:L-tryptophan catabolic process to acetyl-CoA"/>
    <property type="evidence" value="ECO:0007669"/>
    <property type="project" value="TreeGrafter"/>
</dbReference>
<dbReference type="RefSeq" id="WP_147130149.1">
    <property type="nucleotide sequence ID" value="NZ_BJXA01000013.1"/>
</dbReference>
<dbReference type="InterPro" id="IPR004981">
    <property type="entry name" value="Trp_2_3_dOase"/>
</dbReference>
<dbReference type="InterPro" id="IPR037217">
    <property type="entry name" value="Trp/Indoleamine_2_3_dOase-like"/>
</dbReference>